<keyword evidence="14" id="KW-1185">Reference proteome</keyword>
<evidence type="ECO:0000256" key="2">
    <source>
        <dbReference type="ARBA" id="ARBA00008586"/>
    </source>
</evidence>
<protein>
    <recommendedName>
        <fullName evidence="11">Putative inorganic phosphate cotransporter</fullName>
    </recommendedName>
</protein>
<dbReference type="Pfam" id="PF07690">
    <property type="entry name" value="MFS_1"/>
    <property type="match status" value="1"/>
</dbReference>
<organism evidence="14 15">
    <name type="scientific">Frankliniella occidentalis</name>
    <name type="common">Western flower thrips</name>
    <name type="synonym">Euthrips occidentalis</name>
    <dbReference type="NCBI Taxonomy" id="133901"/>
    <lineage>
        <taxon>Eukaryota</taxon>
        <taxon>Metazoa</taxon>
        <taxon>Ecdysozoa</taxon>
        <taxon>Arthropoda</taxon>
        <taxon>Hexapoda</taxon>
        <taxon>Insecta</taxon>
        <taxon>Pterygota</taxon>
        <taxon>Neoptera</taxon>
        <taxon>Paraneoptera</taxon>
        <taxon>Thysanoptera</taxon>
        <taxon>Terebrantia</taxon>
        <taxon>Thripoidea</taxon>
        <taxon>Thripidae</taxon>
        <taxon>Frankliniella</taxon>
    </lineage>
</organism>
<keyword evidence="9" id="KW-0739">Sodium transport</keyword>
<dbReference type="CDD" id="cd17318">
    <property type="entry name" value="MFS_SLC17"/>
    <property type="match status" value="1"/>
</dbReference>
<dbReference type="GO" id="GO:0006820">
    <property type="term" value="P:monoatomic anion transport"/>
    <property type="evidence" value="ECO:0007669"/>
    <property type="project" value="TreeGrafter"/>
</dbReference>
<evidence type="ECO:0000256" key="3">
    <source>
        <dbReference type="ARBA" id="ARBA00022448"/>
    </source>
</evidence>
<evidence type="ECO:0000259" key="13">
    <source>
        <dbReference type="PROSITE" id="PS50850"/>
    </source>
</evidence>
<feature type="transmembrane region" description="Helical" evidence="12">
    <location>
        <begin position="52"/>
        <end position="72"/>
    </location>
</feature>
<dbReference type="GO" id="GO:0016020">
    <property type="term" value="C:membrane"/>
    <property type="evidence" value="ECO:0007669"/>
    <property type="project" value="UniProtKB-SubCell"/>
</dbReference>
<dbReference type="GeneID" id="113202461"/>
<evidence type="ECO:0000256" key="6">
    <source>
        <dbReference type="ARBA" id="ARBA00022989"/>
    </source>
</evidence>
<keyword evidence="6 12" id="KW-1133">Transmembrane helix</keyword>
<evidence type="ECO:0000256" key="7">
    <source>
        <dbReference type="ARBA" id="ARBA00023053"/>
    </source>
</evidence>
<dbReference type="Gene3D" id="1.20.1250.20">
    <property type="entry name" value="MFS general substrate transporter like domains"/>
    <property type="match status" value="2"/>
</dbReference>
<dbReference type="AlphaFoldDB" id="A0A6J1RZV5"/>
<dbReference type="InterPro" id="IPR020846">
    <property type="entry name" value="MFS_dom"/>
</dbReference>
<evidence type="ECO:0000256" key="9">
    <source>
        <dbReference type="ARBA" id="ARBA00023201"/>
    </source>
</evidence>
<feature type="transmembrane region" description="Helical" evidence="12">
    <location>
        <begin position="438"/>
        <end position="461"/>
    </location>
</feature>
<dbReference type="Proteomes" id="UP000504606">
    <property type="component" value="Unplaced"/>
</dbReference>
<proteinExistence type="inferred from homology"/>
<dbReference type="InterPro" id="IPR036259">
    <property type="entry name" value="MFS_trans_sf"/>
</dbReference>
<evidence type="ECO:0000256" key="12">
    <source>
        <dbReference type="SAM" id="Phobius"/>
    </source>
</evidence>
<feature type="transmembrane region" description="Helical" evidence="12">
    <location>
        <begin position="87"/>
        <end position="107"/>
    </location>
</feature>
<dbReference type="FunFam" id="1.20.1250.20:FF:000003">
    <property type="entry name" value="Solute carrier family 17 member 3"/>
    <property type="match status" value="1"/>
</dbReference>
<dbReference type="PANTHER" id="PTHR11662:SF280">
    <property type="entry name" value="FI21844P1-RELATED"/>
    <property type="match status" value="1"/>
</dbReference>
<dbReference type="FunFam" id="1.20.1250.20:FF:000144">
    <property type="entry name" value="Picot, isoform B"/>
    <property type="match status" value="1"/>
</dbReference>
<keyword evidence="7" id="KW-0915">Sodium</keyword>
<keyword evidence="9" id="KW-0406">Ion transport</keyword>
<feature type="transmembrane region" description="Helical" evidence="12">
    <location>
        <begin position="272"/>
        <end position="293"/>
    </location>
</feature>
<sequence>MTAINLSRSCSDAERPPAGVAATSVSAEALLSLSPSSLPTFGVRHVQALMSFLSFVQAYVFVSCISVAIVAMKDDPDLGWNDSEQSIVLSAFLWGFCLSPMLGGQLARRFGAKAVLGVSLMLSSVGSLLLPAAATLGGWQYACAVRVAQGLFQGVLAPATHALLAKWVPPLERSRLGSFVYGGAQFGTVLGLLCTGLLSGSPWGWPSVFYVAGSTGLLWCLSWYLLGADGPAVHHSIQEPERLFIEKHTAASSSATKVVSTPWRRILTSLPVWGLTAAHCGQMVGYWTLLTSLPNYMKNVQGYAIADNGTVSALPYFAMWLAALPMSYVSDALIKAGFLSTTAMRKIANTIAQWGGAVTLAVIGTGVADQSPFLTVLLLTVSMTLLAAMYLGFQINHLDLSPNHAPALMGFTNLWANLLSVLGPIVTPLIVTEPTNASQWHIVFLGAAGVFVVANALFLLIGTAEEQPWNELGLEPLVPVSRLPALATISLAAGELVAADKDAKLKDIS</sequence>
<feature type="transmembrane region" description="Helical" evidence="12">
    <location>
        <begin position="346"/>
        <end position="367"/>
    </location>
</feature>
<accession>A0A6J1RZV5</accession>
<evidence type="ECO:0000256" key="4">
    <source>
        <dbReference type="ARBA" id="ARBA00022692"/>
    </source>
</evidence>
<keyword evidence="8 12" id="KW-0472">Membrane</keyword>
<comment type="similarity">
    <text evidence="2">Belongs to the major facilitator superfamily. Sodium/anion cotransporter family.</text>
</comment>
<dbReference type="PANTHER" id="PTHR11662">
    <property type="entry name" value="SOLUTE CARRIER FAMILY 17"/>
    <property type="match status" value="1"/>
</dbReference>
<feature type="transmembrane region" description="Helical" evidence="12">
    <location>
        <begin position="176"/>
        <end position="198"/>
    </location>
</feature>
<keyword evidence="5" id="KW-0769">Symport</keyword>
<dbReference type="KEGG" id="foc:113202461"/>
<feature type="transmembrane region" description="Helical" evidence="12">
    <location>
        <begin position="139"/>
        <end position="164"/>
    </location>
</feature>
<dbReference type="PROSITE" id="PS50850">
    <property type="entry name" value="MFS"/>
    <property type="match status" value="1"/>
</dbReference>
<feature type="transmembrane region" description="Helical" evidence="12">
    <location>
        <begin position="313"/>
        <end position="334"/>
    </location>
</feature>
<evidence type="ECO:0000256" key="8">
    <source>
        <dbReference type="ARBA" id="ARBA00023136"/>
    </source>
</evidence>
<dbReference type="InterPro" id="IPR050382">
    <property type="entry name" value="MFS_Na/Anion_cotransporter"/>
</dbReference>
<evidence type="ECO:0000256" key="5">
    <source>
        <dbReference type="ARBA" id="ARBA00022847"/>
    </source>
</evidence>
<dbReference type="InterPro" id="IPR011701">
    <property type="entry name" value="MFS"/>
</dbReference>
<keyword evidence="3" id="KW-0813">Transport</keyword>
<feature type="transmembrane region" description="Helical" evidence="12">
    <location>
        <begin position="414"/>
        <end position="432"/>
    </location>
</feature>
<dbReference type="RefSeq" id="XP_026272485.1">
    <property type="nucleotide sequence ID" value="XM_026416700.2"/>
</dbReference>
<evidence type="ECO:0000256" key="11">
    <source>
        <dbReference type="ARBA" id="ARBA00068450"/>
    </source>
</evidence>
<evidence type="ECO:0000256" key="10">
    <source>
        <dbReference type="ARBA" id="ARBA00054632"/>
    </source>
</evidence>
<dbReference type="GO" id="GO:0015293">
    <property type="term" value="F:symporter activity"/>
    <property type="evidence" value="ECO:0007669"/>
    <property type="project" value="UniProtKB-KW"/>
</dbReference>
<dbReference type="GO" id="GO:0006814">
    <property type="term" value="P:sodium ion transport"/>
    <property type="evidence" value="ECO:0007669"/>
    <property type="project" value="UniProtKB-KW"/>
</dbReference>
<evidence type="ECO:0000256" key="1">
    <source>
        <dbReference type="ARBA" id="ARBA00004141"/>
    </source>
</evidence>
<feature type="transmembrane region" description="Helical" evidence="12">
    <location>
        <begin position="204"/>
        <end position="226"/>
    </location>
</feature>
<reference evidence="15" key="1">
    <citation type="submission" date="2025-08" db="UniProtKB">
        <authorList>
            <consortium name="RefSeq"/>
        </authorList>
    </citation>
    <scope>IDENTIFICATION</scope>
    <source>
        <tissue evidence="15">Whole organism</tissue>
    </source>
</reference>
<feature type="transmembrane region" description="Helical" evidence="12">
    <location>
        <begin position="373"/>
        <end position="393"/>
    </location>
</feature>
<feature type="domain" description="Major facilitator superfamily (MFS) profile" evidence="13">
    <location>
        <begin position="43"/>
        <end position="466"/>
    </location>
</feature>
<comment type="function">
    <text evidence="10">May be an inorganic phosphate cotransporter.</text>
</comment>
<evidence type="ECO:0000313" key="14">
    <source>
        <dbReference type="Proteomes" id="UP000504606"/>
    </source>
</evidence>
<dbReference type="OrthoDB" id="2985014at2759"/>
<feature type="transmembrane region" description="Helical" evidence="12">
    <location>
        <begin position="114"/>
        <end position="133"/>
    </location>
</feature>
<name>A0A6J1RZV5_FRAOC</name>
<dbReference type="SUPFAM" id="SSF103473">
    <property type="entry name" value="MFS general substrate transporter"/>
    <property type="match status" value="1"/>
</dbReference>
<comment type="subcellular location">
    <subcellularLocation>
        <location evidence="1">Membrane</location>
        <topology evidence="1">Multi-pass membrane protein</topology>
    </subcellularLocation>
</comment>
<evidence type="ECO:0000313" key="15">
    <source>
        <dbReference type="RefSeq" id="XP_026272485.1"/>
    </source>
</evidence>
<keyword evidence="4 12" id="KW-0812">Transmembrane</keyword>
<gene>
    <name evidence="15" type="primary">LOC113202461</name>
</gene>